<gene>
    <name evidence="1" type="ORF">AB205_0215540</name>
</gene>
<evidence type="ECO:0000313" key="1">
    <source>
        <dbReference type="EMBL" id="PIO39272.1"/>
    </source>
</evidence>
<organism evidence="1 2">
    <name type="scientific">Aquarana catesbeiana</name>
    <name type="common">American bullfrog</name>
    <name type="synonym">Rana catesbeiana</name>
    <dbReference type="NCBI Taxonomy" id="8400"/>
    <lineage>
        <taxon>Eukaryota</taxon>
        <taxon>Metazoa</taxon>
        <taxon>Chordata</taxon>
        <taxon>Craniata</taxon>
        <taxon>Vertebrata</taxon>
        <taxon>Euteleostomi</taxon>
        <taxon>Amphibia</taxon>
        <taxon>Batrachia</taxon>
        <taxon>Anura</taxon>
        <taxon>Neobatrachia</taxon>
        <taxon>Ranoidea</taxon>
        <taxon>Ranidae</taxon>
        <taxon>Aquarana</taxon>
    </lineage>
</organism>
<keyword evidence="2" id="KW-1185">Reference proteome</keyword>
<protein>
    <submittedName>
        <fullName evidence="1">Uncharacterized protein</fullName>
    </submittedName>
</protein>
<sequence>MYKHYLSQSHSLHIQRYSFHPHLAMFRSPVGTRAPGIASLGGAGDMFSVGAHYRGTLRTYERLCCQLQCLVIELH</sequence>
<dbReference type="AlphaFoldDB" id="A0A2G9SGQ0"/>
<reference evidence="2" key="1">
    <citation type="journal article" date="2017" name="Nat. Commun.">
        <title>The North American bullfrog draft genome provides insight into hormonal regulation of long noncoding RNA.</title>
        <authorList>
            <person name="Hammond S.A."/>
            <person name="Warren R.L."/>
            <person name="Vandervalk B.P."/>
            <person name="Kucuk E."/>
            <person name="Khan H."/>
            <person name="Gibb E.A."/>
            <person name="Pandoh P."/>
            <person name="Kirk H."/>
            <person name="Zhao Y."/>
            <person name="Jones M."/>
            <person name="Mungall A.J."/>
            <person name="Coope R."/>
            <person name="Pleasance S."/>
            <person name="Moore R.A."/>
            <person name="Holt R.A."/>
            <person name="Round J.M."/>
            <person name="Ohora S."/>
            <person name="Walle B.V."/>
            <person name="Veldhoen N."/>
            <person name="Helbing C.C."/>
            <person name="Birol I."/>
        </authorList>
    </citation>
    <scope>NUCLEOTIDE SEQUENCE [LARGE SCALE GENOMIC DNA]</scope>
</reference>
<evidence type="ECO:0000313" key="2">
    <source>
        <dbReference type="Proteomes" id="UP000228934"/>
    </source>
</evidence>
<accession>A0A2G9SGQ0</accession>
<name>A0A2G9SGQ0_AQUCT</name>
<dbReference type="EMBL" id="KV924986">
    <property type="protein sequence ID" value="PIO39272.1"/>
    <property type="molecule type" value="Genomic_DNA"/>
</dbReference>
<dbReference type="Proteomes" id="UP000228934">
    <property type="component" value="Unassembled WGS sequence"/>
</dbReference>
<proteinExistence type="predicted"/>